<name>A0ABQ5F7V3_9ASTR</name>
<proteinExistence type="predicted"/>
<dbReference type="InterPro" id="IPR053134">
    <property type="entry name" value="RNA-dir_DNA_polymerase"/>
</dbReference>
<evidence type="ECO:0000313" key="2">
    <source>
        <dbReference type="EMBL" id="GJT59426.1"/>
    </source>
</evidence>
<dbReference type="InterPro" id="IPR043128">
    <property type="entry name" value="Rev_trsase/Diguanyl_cyclase"/>
</dbReference>
<reference evidence="2" key="2">
    <citation type="submission" date="2022-01" db="EMBL/GenBank/DDBJ databases">
        <authorList>
            <person name="Yamashiro T."/>
            <person name="Shiraishi A."/>
            <person name="Satake H."/>
            <person name="Nakayama K."/>
        </authorList>
    </citation>
    <scope>NUCLEOTIDE SEQUENCE</scope>
</reference>
<dbReference type="PANTHER" id="PTHR24559">
    <property type="entry name" value="TRANSPOSON TY3-I GAG-POL POLYPROTEIN"/>
    <property type="match status" value="1"/>
</dbReference>
<dbReference type="Proteomes" id="UP001151760">
    <property type="component" value="Unassembled WGS sequence"/>
</dbReference>
<evidence type="ECO:0000256" key="1">
    <source>
        <dbReference type="SAM" id="MobiDB-lite"/>
    </source>
</evidence>
<comment type="caution">
    <text evidence="2">The sequence shown here is derived from an EMBL/GenBank/DDBJ whole genome shotgun (WGS) entry which is preliminary data.</text>
</comment>
<keyword evidence="2" id="KW-0548">Nucleotidyltransferase</keyword>
<gene>
    <name evidence="2" type="ORF">Tco_1002959</name>
</gene>
<dbReference type="InterPro" id="IPR043502">
    <property type="entry name" value="DNA/RNA_pol_sf"/>
</dbReference>
<dbReference type="Gene3D" id="3.30.70.270">
    <property type="match status" value="1"/>
</dbReference>
<dbReference type="PANTHER" id="PTHR24559:SF444">
    <property type="entry name" value="REVERSE TRANSCRIPTASE DOMAIN-CONTAINING PROTEIN"/>
    <property type="match status" value="1"/>
</dbReference>
<reference evidence="2" key="1">
    <citation type="journal article" date="2022" name="Int. J. Mol. Sci.">
        <title>Draft Genome of Tanacetum Coccineum: Genomic Comparison of Closely Related Tanacetum-Family Plants.</title>
        <authorList>
            <person name="Yamashiro T."/>
            <person name="Shiraishi A."/>
            <person name="Nakayama K."/>
            <person name="Satake H."/>
        </authorList>
    </citation>
    <scope>NUCLEOTIDE SEQUENCE</scope>
</reference>
<dbReference type="Gene3D" id="3.30.420.10">
    <property type="entry name" value="Ribonuclease H-like superfamily/Ribonuclease H"/>
    <property type="match status" value="1"/>
</dbReference>
<dbReference type="InterPro" id="IPR036397">
    <property type="entry name" value="RNaseH_sf"/>
</dbReference>
<dbReference type="Gene3D" id="3.10.10.10">
    <property type="entry name" value="HIV Type 1 Reverse Transcriptase, subunit A, domain 1"/>
    <property type="match status" value="1"/>
</dbReference>
<evidence type="ECO:0000313" key="3">
    <source>
        <dbReference type="Proteomes" id="UP001151760"/>
    </source>
</evidence>
<feature type="region of interest" description="Disordered" evidence="1">
    <location>
        <begin position="1"/>
        <end position="49"/>
    </location>
</feature>
<sequence length="364" mass="41118">MEKKRQLINPKGGGNHESNKISIKHAKHKTLSEKKTLNDVQETEGTTDSHRSQRLLKKYLLWKLGKEPLSLHLQCQEHRSRLRIRALGAVPSTAHDMMKFPTRVGVVTITSDRAKPLEIQMKDDESWRICMDFTNLNKACPEDCYPLPHIDWKVESLCGYPIKCFLDAYKGYYHIQMAKEDEEKTAFHTSQGIPVQSSKKVITILKTLKRCIKKSDFVWTEEAEKALKDIKKQMAELLTLTAPIERETLIIFGSCGKKAKEILLGSPGGGNHESTSKANLVKDRKLMEIGEVKEVATIENQETTKVWKLFTDGSSNEGVSRAGLIQTSPDGVEFTYALCSEFIALNNEAEYEALLAGLRIEEVI</sequence>
<dbReference type="SUPFAM" id="SSF56672">
    <property type="entry name" value="DNA/RNA polymerases"/>
    <property type="match status" value="1"/>
</dbReference>
<keyword evidence="2" id="KW-0695">RNA-directed DNA polymerase</keyword>
<organism evidence="2 3">
    <name type="scientific">Tanacetum coccineum</name>
    <dbReference type="NCBI Taxonomy" id="301880"/>
    <lineage>
        <taxon>Eukaryota</taxon>
        <taxon>Viridiplantae</taxon>
        <taxon>Streptophyta</taxon>
        <taxon>Embryophyta</taxon>
        <taxon>Tracheophyta</taxon>
        <taxon>Spermatophyta</taxon>
        <taxon>Magnoliopsida</taxon>
        <taxon>eudicotyledons</taxon>
        <taxon>Gunneridae</taxon>
        <taxon>Pentapetalae</taxon>
        <taxon>asterids</taxon>
        <taxon>campanulids</taxon>
        <taxon>Asterales</taxon>
        <taxon>Asteraceae</taxon>
        <taxon>Asteroideae</taxon>
        <taxon>Anthemideae</taxon>
        <taxon>Anthemidinae</taxon>
        <taxon>Tanacetum</taxon>
    </lineage>
</organism>
<protein>
    <submittedName>
        <fullName evidence="2">Reverse transcriptase domain-containing protein</fullName>
    </submittedName>
</protein>
<dbReference type="EMBL" id="BQNB010017109">
    <property type="protein sequence ID" value="GJT59426.1"/>
    <property type="molecule type" value="Genomic_DNA"/>
</dbReference>
<accession>A0ABQ5F7V3</accession>
<dbReference type="GO" id="GO:0003964">
    <property type="term" value="F:RNA-directed DNA polymerase activity"/>
    <property type="evidence" value="ECO:0007669"/>
    <property type="project" value="UniProtKB-KW"/>
</dbReference>
<keyword evidence="3" id="KW-1185">Reference proteome</keyword>
<keyword evidence="2" id="KW-0808">Transferase</keyword>